<dbReference type="EMBL" id="BGZI01000020">
    <property type="protein sequence ID" value="GBO89197.1"/>
    <property type="molecule type" value="Genomic_DNA"/>
</dbReference>
<sequence>MGAANRKLAMEPQAPDSAEEAIREAFNAIEGYQLKTWVPLTVTYRGNTVHFLACQKRNKSFTEPAAAIHLVSITTERLKPVLPVTHNSQTFRLTGKNELKETGLISEATPELLSKWTRAGLPLAALPHSGLKDTKHD</sequence>
<accession>A0A5M3Q246</accession>
<gene>
    <name evidence="1" type="ORF">MSSD14B_28650</name>
</gene>
<protein>
    <submittedName>
        <fullName evidence="1">Uncharacterized protein</fullName>
    </submittedName>
</protein>
<dbReference type="Proteomes" id="UP000387223">
    <property type="component" value="Unassembled WGS sequence"/>
</dbReference>
<name>A0A5M3Q246_9GAMM</name>
<comment type="caution">
    <text evidence="1">The sequence shown here is derived from an EMBL/GenBank/DDBJ whole genome shotgun (WGS) entry which is preliminary data.</text>
</comment>
<organism evidence="1 2">
    <name type="scientific">Marinobacter salsuginis</name>
    <dbReference type="NCBI Taxonomy" id="418719"/>
    <lineage>
        <taxon>Bacteria</taxon>
        <taxon>Pseudomonadati</taxon>
        <taxon>Pseudomonadota</taxon>
        <taxon>Gammaproteobacteria</taxon>
        <taxon>Pseudomonadales</taxon>
        <taxon>Marinobacteraceae</taxon>
        <taxon>Marinobacter</taxon>
    </lineage>
</organism>
<evidence type="ECO:0000313" key="1">
    <source>
        <dbReference type="EMBL" id="GBO89197.1"/>
    </source>
</evidence>
<proteinExistence type="predicted"/>
<reference evidence="1 2" key="1">
    <citation type="journal article" date="2019" name="J. Gen. Appl. Microbiol.">
        <title>Aerobic degradation of cis-dichloroethene by the marine bacterium Marinobacter salsuginis strain 5N-3.</title>
        <authorList>
            <person name="Inoue Y."/>
            <person name="Fukunaga Y."/>
            <person name="Katsumata H."/>
            <person name="Ohji S."/>
            <person name="Hosoyama A."/>
            <person name="Mori K."/>
            <person name="Ando K."/>
        </authorList>
    </citation>
    <scope>NUCLEOTIDE SEQUENCE [LARGE SCALE GENOMIC DNA]</scope>
    <source>
        <strain evidence="1 2">NBRC 109114</strain>
    </source>
</reference>
<evidence type="ECO:0000313" key="2">
    <source>
        <dbReference type="Proteomes" id="UP000387223"/>
    </source>
</evidence>
<dbReference type="AlphaFoldDB" id="A0A5M3Q246"/>